<dbReference type="InParanoid" id="A0A0Q9XI81"/>
<name>A0A0Q9XI81_DROMO</name>
<dbReference type="AlphaFoldDB" id="A0A0Q9XI81"/>
<keyword evidence="1" id="KW-0812">Transmembrane</keyword>
<keyword evidence="3" id="KW-1185">Reference proteome</keyword>
<reference evidence="2 3" key="1">
    <citation type="journal article" date="2007" name="Nature">
        <title>Evolution of genes and genomes on the Drosophila phylogeny.</title>
        <authorList>
            <consortium name="Drosophila 12 Genomes Consortium"/>
            <person name="Clark A.G."/>
            <person name="Eisen M.B."/>
            <person name="Smith D.R."/>
            <person name="Bergman C.M."/>
            <person name="Oliver B."/>
            <person name="Markow T.A."/>
            <person name="Kaufman T.C."/>
            <person name="Kellis M."/>
            <person name="Gelbart W."/>
            <person name="Iyer V.N."/>
            <person name="Pollard D.A."/>
            <person name="Sackton T.B."/>
            <person name="Larracuente A.M."/>
            <person name="Singh N.D."/>
            <person name="Abad J.P."/>
            <person name="Abt D.N."/>
            <person name="Adryan B."/>
            <person name="Aguade M."/>
            <person name="Akashi H."/>
            <person name="Anderson W.W."/>
            <person name="Aquadro C.F."/>
            <person name="Ardell D.H."/>
            <person name="Arguello R."/>
            <person name="Artieri C.G."/>
            <person name="Barbash D.A."/>
            <person name="Barker D."/>
            <person name="Barsanti P."/>
            <person name="Batterham P."/>
            <person name="Batzoglou S."/>
            <person name="Begun D."/>
            <person name="Bhutkar A."/>
            <person name="Blanco E."/>
            <person name="Bosak S.A."/>
            <person name="Bradley R.K."/>
            <person name="Brand A.D."/>
            <person name="Brent M.R."/>
            <person name="Brooks A.N."/>
            <person name="Brown R.H."/>
            <person name="Butlin R.K."/>
            <person name="Caggese C."/>
            <person name="Calvi B.R."/>
            <person name="Bernardo de Carvalho A."/>
            <person name="Caspi A."/>
            <person name="Castrezana S."/>
            <person name="Celniker S.E."/>
            <person name="Chang J.L."/>
            <person name="Chapple C."/>
            <person name="Chatterji S."/>
            <person name="Chinwalla A."/>
            <person name="Civetta A."/>
            <person name="Clifton S.W."/>
            <person name="Comeron J.M."/>
            <person name="Costello J.C."/>
            <person name="Coyne J.A."/>
            <person name="Daub J."/>
            <person name="David R.G."/>
            <person name="Delcher A.L."/>
            <person name="Delehaunty K."/>
            <person name="Do C.B."/>
            <person name="Ebling H."/>
            <person name="Edwards K."/>
            <person name="Eickbush T."/>
            <person name="Evans J.D."/>
            <person name="Filipski A."/>
            <person name="Findeiss S."/>
            <person name="Freyhult E."/>
            <person name="Fulton L."/>
            <person name="Fulton R."/>
            <person name="Garcia A.C."/>
            <person name="Gardiner A."/>
            <person name="Garfield D.A."/>
            <person name="Garvin B.E."/>
            <person name="Gibson G."/>
            <person name="Gilbert D."/>
            <person name="Gnerre S."/>
            <person name="Godfrey J."/>
            <person name="Good R."/>
            <person name="Gotea V."/>
            <person name="Gravely B."/>
            <person name="Greenberg A.J."/>
            <person name="Griffiths-Jones S."/>
            <person name="Gross S."/>
            <person name="Guigo R."/>
            <person name="Gustafson E.A."/>
            <person name="Haerty W."/>
            <person name="Hahn M.W."/>
            <person name="Halligan D.L."/>
            <person name="Halpern A.L."/>
            <person name="Halter G.M."/>
            <person name="Han M.V."/>
            <person name="Heger A."/>
            <person name="Hillier L."/>
            <person name="Hinrichs A.S."/>
            <person name="Holmes I."/>
            <person name="Hoskins R.A."/>
            <person name="Hubisz M.J."/>
            <person name="Hultmark D."/>
            <person name="Huntley M.A."/>
            <person name="Jaffe D.B."/>
            <person name="Jagadeeshan S."/>
            <person name="Jeck W.R."/>
            <person name="Johnson J."/>
            <person name="Jones C.D."/>
            <person name="Jordan W.C."/>
            <person name="Karpen G.H."/>
            <person name="Kataoka E."/>
            <person name="Keightley P.D."/>
            <person name="Kheradpour P."/>
            <person name="Kirkness E.F."/>
            <person name="Koerich L.B."/>
            <person name="Kristiansen K."/>
            <person name="Kudrna D."/>
            <person name="Kulathinal R.J."/>
            <person name="Kumar S."/>
            <person name="Kwok R."/>
            <person name="Lander E."/>
            <person name="Langley C.H."/>
            <person name="Lapoint R."/>
            <person name="Lazzaro B.P."/>
            <person name="Lee S.J."/>
            <person name="Levesque L."/>
            <person name="Li R."/>
            <person name="Lin C.F."/>
            <person name="Lin M.F."/>
            <person name="Lindblad-Toh K."/>
            <person name="Llopart A."/>
            <person name="Long M."/>
            <person name="Low L."/>
            <person name="Lozovsky E."/>
            <person name="Lu J."/>
            <person name="Luo M."/>
            <person name="Machado C.A."/>
            <person name="Makalowski W."/>
            <person name="Marzo M."/>
            <person name="Matsuda M."/>
            <person name="Matzkin L."/>
            <person name="McAllister B."/>
            <person name="McBride C.S."/>
            <person name="McKernan B."/>
            <person name="McKernan K."/>
            <person name="Mendez-Lago M."/>
            <person name="Minx P."/>
            <person name="Mollenhauer M.U."/>
            <person name="Montooth K."/>
            <person name="Mount S.M."/>
            <person name="Mu X."/>
            <person name="Myers E."/>
            <person name="Negre B."/>
            <person name="Newfeld S."/>
            <person name="Nielsen R."/>
            <person name="Noor M.A."/>
            <person name="O'Grady P."/>
            <person name="Pachter L."/>
            <person name="Papaceit M."/>
            <person name="Parisi M.J."/>
            <person name="Parisi M."/>
            <person name="Parts L."/>
            <person name="Pedersen J.S."/>
            <person name="Pesole G."/>
            <person name="Phillippy A.M."/>
            <person name="Ponting C.P."/>
            <person name="Pop M."/>
            <person name="Porcelli D."/>
            <person name="Powell J.R."/>
            <person name="Prohaska S."/>
            <person name="Pruitt K."/>
            <person name="Puig M."/>
            <person name="Quesneville H."/>
            <person name="Ram K.R."/>
            <person name="Rand D."/>
            <person name="Rasmussen M.D."/>
            <person name="Reed L.K."/>
            <person name="Reenan R."/>
            <person name="Reily A."/>
            <person name="Remington K.A."/>
            <person name="Rieger T.T."/>
            <person name="Ritchie M.G."/>
            <person name="Robin C."/>
            <person name="Rogers Y.H."/>
            <person name="Rohde C."/>
            <person name="Rozas J."/>
            <person name="Rubenfield M.J."/>
            <person name="Ruiz A."/>
            <person name="Russo S."/>
            <person name="Salzberg S.L."/>
            <person name="Sanchez-Gracia A."/>
            <person name="Saranga D.J."/>
            <person name="Sato H."/>
            <person name="Schaeffer S.W."/>
            <person name="Schatz M.C."/>
            <person name="Schlenke T."/>
            <person name="Schwartz R."/>
            <person name="Segarra C."/>
            <person name="Singh R.S."/>
            <person name="Sirot L."/>
            <person name="Sirota M."/>
            <person name="Sisneros N.B."/>
            <person name="Smith C.D."/>
            <person name="Smith T.F."/>
            <person name="Spieth J."/>
            <person name="Stage D.E."/>
            <person name="Stark A."/>
            <person name="Stephan W."/>
            <person name="Strausberg R.L."/>
            <person name="Strempel S."/>
            <person name="Sturgill D."/>
            <person name="Sutton G."/>
            <person name="Sutton G.G."/>
            <person name="Tao W."/>
            <person name="Teichmann S."/>
            <person name="Tobari Y.N."/>
            <person name="Tomimura Y."/>
            <person name="Tsolas J.M."/>
            <person name="Valente V.L."/>
            <person name="Venter E."/>
            <person name="Venter J.C."/>
            <person name="Vicario S."/>
            <person name="Vieira F.G."/>
            <person name="Vilella A.J."/>
            <person name="Villasante A."/>
            <person name="Walenz B."/>
            <person name="Wang J."/>
            <person name="Wasserman M."/>
            <person name="Watts T."/>
            <person name="Wilson D."/>
            <person name="Wilson R.K."/>
            <person name="Wing R.A."/>
            <person name="Wolfner M.F."/>
            <person name="Wong A."/>
            <person name="Wong G.K."/>
            <person name="Wu C.I."/>
            <person name="Wu G."/>
            <person name="Yamamoto D."/>
            <person name="Yang H.P."/>
            <person name="Yang S.P."/>
            <person name="Yorke J.A."/>
            <person name="Yoshida K."/>
            <person name="Zdobnov E."/>
            <person name="Zhang P."/>
            <person name="Zhang Y."/>
            <person name="Zimin A.V."/>
            <person name="Baldwin J."/>
            <person name="Abdouelleil A."/>
            <person name="Abdulkadir J."/>
            <person name="Abebe A."/>
            <person name="Abera B."/>
            <person name="Abreu J."/>
            <person name="Acer S.C."/>
            <person name="Aftuck L."/>
            <person name="Alexander A."/>
            <person name="An P."/>
            <person name="Anderson E."/>
            <person name="Anderson S."/>
            <person name="Arachi H."/>
            <person name="Azer M."/>
            <person name="Bachantsang P."/>
            <person name="Barry A."/>
            <person name="Bayul T."/>
            <person name="Berlin A."/>
            <person name="Bessette D."/>
            <person name="Bloom T."/>
            <person name="Blye J."/>
            <person name="Boguslavskiy L."/>
            <person name="Bonnet C."/>
            <person name="Boukhgalter B."/>
            <person name="Bourzgui I."/>
            <person name="Brown A."/>
            <person name="Cahill P."/>
            <person name="Channer S."/>
            <person name="Cheshatsang Y."/>
            <person name="Chuda L."/>
            <person name="Citroen M."/>
            <person name="Collymore A."/>
            <person name="Cooke P."/>
            <person name="Costello M."/>
            <person name="D'Aco K."/>
            <person name="Daza R."/>
            <person name="De Haan G."/>
            <person name="DeGray S."/>
            <person name="DeMaso C."/>
            <person name="Dhargay N."/>
            <person name="Dooley K."/>
            <person name="Dooley E."/>
            <person name="Doricent M."/>
            <person name="Dorje P."/>
            <person name="Dorjee K."/>
            <person name="Dupes A."/>
            <person name="Elong R."/>
            <person name="Falk J."/>
            <person name="Farina A."/>
            <person name="Faro S."/>
            <person name="Ferguson D."/>
            <person name="Fisher S."/>
            <person name="Foley C.D."/>
            <person name="Franke A."/>
            <person name="Friedrich D."/>
            <person name="Gadbois L."/>
            <person name="Gearin G."/>
            <person name="Gearin C.R."/>
            <person name="Giannoukos G."/>
            <person name="Goode T."/>
            <person name="Graham J."/>
            <person name="Grandbois E."/>
            <person name="Grewal S."/>
            <person name="Gyaltsen K."/>
            <person name="Hafez N."/>
            <person name="Hagos B."/>
            <person name="Hall J."/>
            <person name="Henson C."/>
            <person name="Hollinger A."/>
            <person name="Honan T."/>
            <person name="Huard M.D."/>
            <person name="Hughes L."/>
            <person name="Hurhula B."/>
            <person name="Husby M.E."/>
            <person name="Kamat A."/>
            <person name="Kanga B."/>
            <person name="Kashin S."/>
            <person name="Khazanovich D."/>
            <person name="Kisner P."/>
            <person name="Lance K."/>
            <person name="Lara M."/>
            <person name="Lee W."/>
            <person name="Lennon N."/>
            <person name="Letendre F."/>
            <person name="LeVine R."/>
            <person name="Lipovsky A."/>
            <person name="Liu X."/>
            <person name="Liu J."/>
            <person name="Liu S."/>
            <person name="Lokyitsang T."/>
            <person name="Lokyitsang Y."/>
            <person name="Lubonja R."/>
            <person name="Lui A."/>
            <person name="MacDonald P."/>
            <person name="Magnisalis V."/>
            <person name="Maru K."/>
            <person name="Matthews C."/>
            <person name="McCusker W."/>
            <person name="McDonough S."/>
            <person name="Mehta T."/>
            <person name="Meldrim J."/>
            <person name="Meneus L."/>
            <person name="Mihai O."/>
            <person name="Mihalev A."/>
            <person name="Mihova T."/>
            <person name="Mittelman R."/>
            <person name="Mlenga V."/>
            <person name="Montmayeur A."/>
            <person name="Mulrain L."/>
            <person name="Navidi A."/>
            <person name="Naylor J."/>
            <person name="Negash T."/>
            <person name="Nguyen T."/>
            <person name="Nguyen N."/>
            <person name="Nicol R."/>
            <person name="Norbu C."/>
            <person name="Norbu N."/>
            <person name="Novod N."/>
            <person name="O'Neill B."/>
            <person name="Osman S."/>
            <person name="Markiewicz E."/>
            <person name="Oyono O.L."/>
            <person name="Patti C."/>
            <person name="Phunkhang P."/>
            <person name="Pierre F."/>
            <person name="Priest M."/>
            <person name="Raghuraman S."/>
            <person name="Rege F."/>
            <person name="Reyes R."/>
            <person name="Rise C."/>
            <person name="Rogov P."/>
            <person name="Ross K."/>
            <person name="Ryan E."/>
            <person name="Settipalli S."/>
            <person name="Shea T."/>
            <person name="Sherpa N."/>
            <person name="Shi L."/>
            <person name="Shih D."/>
            <person name="Sparrow T."/>
            <person name="Spaulding J."/>
            <person name="Stalker J."/>
            <person name="Stange-Thomann N."/>
            <person name="Stavropoulos S."/>
            <person name="Stone C."/>
            <person name="Strader C."/>
            <person name="Tesfaye S."/>
            <person name="Thomson T."/>
            <person name="Thoulutsang Y."/>
            <person name="Thoulutsang D."/>
            <person name="Topham K."/>
            <person name="Topping I."/>
            <person name="Tsamla T."/>
            <person name="Vassiliev H."/>
            <person name="Vo A."/>
            <person name="Wangchuk T."/>
            <person name="Wangdi T."/>
            <person name="Weiand M."/>
            <person name="Wilkinson J."/>
            <person name="Wilson A."/>
            <person name="Yadav S."/>
            <person name="Young G."/>
            <person name="Yu Q."/>
            <person name="Zembek L."/>
            <person name="Zhong D."/>
            <person name="Zimmer A."/>
            <person name="Zwirko Z."/>
            <person name="Jaffe D.B."/>
            <person name="Alvarez P."/>
            <person name="Brockman W."/>
            <person name="Butler J."/>
            <person name="Chin C."/>
            <person name="Gnerre S."/>
            <person name="Grabherr M."/>
            <person name="Kleber M."/>
            <person name="Mauceli E."/>
            <person name="MacCallum I."/>
        </authorList>
    </citation>
    <scope>NUCLEOTIDE SEQUENCE [LARGE SCALE GENOMIC DNA]</scope>
    <source>
        <strain evidence="3">Tucson 15081-1352.22</strain>
    </source>
</reference>
<evidence type="ECO:0008006" key="4">
    <source>
        <dbReference type="Google" id="ProtNLM"/>
    </source>
</evidence>
<protein>
    <recommendedName>
        <fullName evidence="4">Mitochondrial cytochrome c oxidase subunit VIc/VIIs domain-containing protein</fullName>
    </recommendedName>
</protein>
<feature type="transmembrane region" description="Helical" evidence="1">
    <location>
        <begin position="12"/>
        <end position="33"/>
    </location>
</feature>
<keyword evidence="1" id="KW-1133">Transmembrane helix</keyword>
<evidence type="ECO:0000313" key="3">
    <source>
        <dbReference type="Proteomes" id="UP000009192"/>
    </source>
</evidence>
<accession>A0A0Q9XI81</accession>
<gene>
    <name evidence="2" type="primary">Dmoj\GI17733</name>
    <name evidence="2" type="ORF">Dmoj_GI17733</name>
</gene>
<sequence length="60" mass="6918">MSFIKQFASTTVGMMAVAIGSTMAVYCTHRFFIQPYQSKKQRLEAEACAEYIFQQESQKR</sequence>
<dbReference type="eggNOG" id="ENOG502R0SG">
    <property type="taxonomic scope" value="Eukaryota"/>
</dbReference>
<dbReference type="EMBL" id="CH933807">
    <property type="protein sequence ID" value="KRG03283.1"/>
    <property type="molecule type" value="Genomic_DNA"/>
</dbReference>
<proteinExistence type="predicted"/>
<dbReference type="Proteomes" id="UP000009192">
    <property type="component" value="Unassembled WGS sequence"/>
</dbReference>
<organism evidence="2 3">
    <name type="scientific">Drosophila mojavensis</name>
    <name type="common">Fruit fly</name>
    <dbReference type="NCBI Taxonomy" id="7230"/>
    <lineage>
        <taxon>Eukaryota</taxon>
        <taxon>Metazoa</taxon>
        <taxon>Ecdysozoa</taxon>
        <taxon>Arthropoda</taxon>
        <taxon>Hexapoda</taxon>
        <taxon>Insecta</taxon>
        <taxon>Pterygota</taxon>
        <taxon>Neoptera</taxon>
        <taxon>Endopterygota</taxon>
        <taxon>Diptera</taxon>
        <taxon>Brachycera</taxon>
        <taxon>Muscomorpha</taxon>
        <taxon>Ephydroidea</taxon>
        <taxon>Drosophilidae</taxon>
        <taxon>Drosophila</taxon>
    </lineage>
</organism>
<keyword evidence="1" id="KW-0472">Membrane</keyword>
<evidence type="ECO:0000313" key="2">
    <source>
        <dbReference type="EMBL" id="KRG03283.1"/>
    </source>
</evidence>
<evidence type="ECO:0000256" key="1">
    <source>
        <dbReference type="SAM" id="Phobius"/>
    </source>
</evidence>
<dbReference type="KEGG" id="dmo:Dmoj_GI17733"/>